<reference evidence="9" key="1">
    <citation type="submission" date="2015-07" db="EMBL/GenBank/DDBJ databases">
        <title>Complete genome sequence and phylogenetic analysis of Limnochorda pilosa.</title>
        <authorList>
            <person name="Watanabe M."/>
            <person name="Kojima H."/>
            <person name="Fukui M."/>
        </authorList>
    </citation>
    <scope>NUCLEOTIDE SEQUENCE [LARGE SCALE GENOMIC DNA]</scope>
    <source>
        <strain evidence="9">HC45</strain>
    </source>
</reference>
<keyword evidence="4 7" id="KW-0686">Riboflavin biosynthesis</keyword>
<protein>
    <recommendedName>
        <fullName evidence="3 7">6,7-dimethyl-8-ribityllumazine synthase</fullName>
        <shortName evidence="7">DMRL synthase</shortName>
        <shortName evidence="7">LS</shortName>
        <shortName evidence="7">Lumazine synthase</shortName>
        <ecNumber evidence="3 7">2.5.1.78</ecNumber>
    </recommendedName>
</protein>
<dbReference type="InterPro" id="IPR002180">
    <property type="entry name" value="LS/RS"/>
</dbReference>
<evidence type="ECO:0000313" key="8">
    <source>
        <dbReference type="EMBL" id="BAS29115.1"/>
    </source>
</evidence>
<dbReference type="CDD" id="cd09209">
    <property type="entry name" value="Lumazine_synthase-I"/>
    <property type="match status" value="1"/>
</dbReference>
<evidence type="ECO:0000256" key="6">
    <source>
        <dbReference type="ARBA" id="ARBA00048785"/>
    </source>
</evidence>
<sequence>MSVLDVEGSLEGRGVRVGVVVARFNSLVTDRLLEGALGALRRMGVPDEAQWVARVPGSFEIPAAARALALSGRVDAIACLGAVVRGETAHFEHVAREAVRGVQDVALSTGVPCTLGILTTESLEQALDRAGGKAGNKGAEAAQAAVEMATLLRRLKGPGA</sequence>
<dbReference type="GO" id="GO:0009231">
    <property type="term" value="P:riboflavin biosynthetic process"/>
    <property type="evidence" value="ECO:0007669"/>
    <property type="project" value="UniProtKB-UniRule"/>
</dbReference>
<dbReference type="GO" id="GO:0000906">
    <property type="term" value="F:6,7-dimethyl-8-ribityllumazine synthase activity"/>
    <property type="evidence" value="ECO:0007669"/>
    <property type="project" value="UniProtKB-UniRule"/>
</dbReference>
<dbReference type="InterPro" id="IPR034964">
    <property type="entry name" value="LS"/>
</dbReference>
<dbReference type="EC" id="2.5.1.78" evidence="3 7"/>
<dbReference type="HAMAP" id="MF_00178">
    <property type="entry name" value="Lumazine_synth"/>
    <property type="match status" value="1"/>
</dbReference>
<feature type="active site" description="Proton donor" evidence="7">
    <location>
        <position position="90"/>
    </location>
</feature>
<dbReference type="PATRIC" id="fig|1555112.3.peg.3336"/>
<dbReference type="Pfam" id="PF00885">
    <property type="entry name" value="DMRL_synthase"/>
    <property type="match status" value="1"/>
</dbReference>
<dbReference type="STRING" id="1555112.LIP_3302"/>
<keyword evidence="9" id="KW-1185">Reference proteome</keyword>
<dbReference type="NCBIfam" id="TIGR00114">
    <property type="entry name" value="lumazine-synth"/>
    <property type="match status" value="1"/>
</dbReference>
<feature type="binding site" evidence="7">
    <location>
        <begin position="82"/>
        <end position="84"/>
    </location>
    <ligand>
        <name>5-amino-6-(D-ribitylamino)uracil</name>
        <dbReference type="ChEBI" id="CHEBI:15934"/>
    </ligand>
</feature>
<evidence type="ECO:0000256" key="2">
    <source>
        <dbReference type="ARBA" id="ARBA00007424"/>
    </source>
</evidence>
<dbReference type="InterPro" id="IPR036467">
    <property type="entry name" value="LS/RS_sf"/>
</dbReference>
<feature type="binding site" evidence="7">
    <location>
        <begin position="87"/>
        <end position="88"/>
    </location>
    <ligand>
        <name>(2S)-2-hydroxy-3-oxobutyl phosphate</name>
        <dbReference type="ChEBI" id="CHEBI:58830"/>
    </ligand>
</feature>
<name>A0A0K2SPS0_LIMPI</name>
<evidence type="ECO:0000256" key="7">
    <source>
        <dbReference type="HAMAP-Rule" id="MF_00178"/>
    </source>
</evidence>
<dbReference type="PANTHER" id="PTHR21058">
    <property type="entry name" value="6,7-DIMETHYL-8-RIBITYLLUMAZINE SYNTHASE DMRL SYNTHASE LUMAZINE SYNTHASE"/>
    <property type="match status" value="1"/>
</dbReference>
<dbReference type="GO" id="GO:0009349">
    <property type="term" value="C:riboflavin synthase complex"/>
    <property type="evidence" value="ECO:0007669"/>
    <property type="project" value="UniProtKB-UniRule"/>
</dbReference>
<feature type="binding site" evidence="7">
    <location>
        <position position="24"/>
    </location>
    <ligand>
        <name>5-amino-6-(D-ribitylamino)uracil</name>
        <dbReference type="ChEBI" id="CHEBI:15934"/>
    </ligand>
</feature>
<evidence type="ECO:0000256" key="4">
    <source>
        <dbReference type="ARBA" id="ARBA00022619"/>
    </source>
</evidence>
<feature type="binding site" evidence="7">
    <location>
        <position position="129"/>
    </location>
    <ligand>
        <name>(2S)-2-hydroxy-3-oxobutyl phosphate</name>
        <dbReference type="ChEBI" id="CHEBI:58830"/>
    </ligand>
</feature>
<organism evidence="8 9">
    <name type="scientific">Limnochorda pilosa</name>
    <dbReference type="NCBI Taxonomy" id="1555112"/>
    <lineage>
        <taxon>Bacteria</taxon>
        <taxon>Bacillati</taxon>
        <taxon>Bacillota</taxon>
        <taxon>Limnochordia</taxon>
        <taxon>Limnochordales</taxon>
        <taxon>Limnochordaceae</taxon>
        <taxon>Limnochorda</taxon>
    </lineage>
</organism>
<feature type="binding site" evidence="7">
    <location>
        <begin position="58"/>
        <end position="60"/>
    </location>
    <ligand>
        <name>5-amino-6-(D-ribitylamino)uracil</name>
        <dbReference type="ChEBI" id="CHEBI:15934"/>
    </ligand>
</feature>
<dbReference type="Proteomes" id="UP000065807">
    <property type="component" value="Chromosome"/>
</dbReference>
<dbReference type="SUPFAM" id="SSF52121">
    <property type="entry name" value="Lumazine synthase"/>
    <property type="match status" value="1"/>
</dbReference>
<reference evidence="9" key="2">
    <citation type="journal article" date="2016" name="Int. J. Syst. Evol. Microbiol.">
        <title>Complete genome sequence and cell structure of Limnochorda pilosa, a Gram-negative spore-former within the phylum Firmicutes.</title>
        <authorList>
            <person name="Watanabe M."/>
            <person name="Kojima H."/>
            <person name="Fukui M."/>
        </authorList>
    </citation>
    <scope>NUCLEOTIDE SEQUENCE [LARGE SCALE GENOMIC DNA]</scope>
    <source>
        <strain evidence="9">HC45</strain>
    </source>
</reference>
<proteinExistence type="inferred from homology"/>
<evidence type="ECO:0000256" key="5">
    <source>
        <dbReference type="ARBA" id="ARBA00022679"/>
    </source>
</evidence>
<comment type="catalytic activity">
    <reaction evidence="6 7">
        <text>(2S)-2-hydroxy-3-oxobutyl phosphate + 5-amino-6-(D-ribitylamino)uracil = 6,7-dimethyl-8-(1-D-ribityl)lumazine + phosphate + 2 H2O + H(+)</text>
        <dbReference type="Rhea" id="RHEA:26152"/>
        <dbReference type="ChEBI" id="CHEBI:15377"/>
        <dbReference type="ChEBI" id="CHEBI:15378"/>
        <dbReference type="ChEBI" id="CHEBI:15934"/>
        <dbReference type="ChEBI" id="CHEBI:43474"/>
        <dbReference type="ChEBI" id="CHEBI:58201"/>
        <dbReference type="ChEBI" id="CHEBI:58830"/>
        <dbReference type="EC" id="2.5.1.78"/>
    </reaction>
</comment>
<comment type="similarity">
    <text evidence="2 7">Belongs to the DMRL synthase family.</text>
</comment>
<comment type="function">
    <text evidence="7">Catalyzes the formation of 6,7-dimethyl-8-ribityllumazine by condensation of 5-amino-6-(D-ribitylamino)uracil with 3,4-dihydroxy-2-butanone 4-phosphate. This is the penultimate step in the biosynthesis of riboflavin.</text>
</comment>
<evidence type="ECO:0000256" key="3">
    <source>
        <dbReference type="ARBA" id="ARBA00012664"/>
    </source>
</evidence>
<feature type="binding site" evidence="7">
    <location>
        <position position="115"/>
    </location>
    <ligand>
        <name>5-amino-6-(D-ribitylamino)uracil</name>
        <dbReference type="ChEBI" id="CHEBI:15934"/>
    </ligand>
</feature>
<keyword evidence="5 7" id="KW-0808">Transferase</keyword>
<dbReference type="PANTHER" id="PTHR21058:SF0">
    <property type="entry name" value="6,7-DIMETHYL-8-RIBITYLLUMAZINE SYNTHASE"/>
    <property type="match status" value="1"/>
</dbReference>
<dbReference type="AlphaFoldDB" id="A0A0K2SPS0"/>
<comment type="pathway">
    <text evidence="1 7">Cofactor biosynthesis; riboflavin biosynthesis; riboflavin from 2-hydroxy-3-oxobutyl phosphate and 5-amino-6-(D-ribitylamino)uracil: step 1/2.</text>
</comment>
<evidence type="ECO:0000313" key="9">
    <source>
        <dbReference type="Proteomes" id="UP000065807"/>
    </source>
</evidence>
<dbReference type="KEGG" id="lpil:LIP_3302"/>
<gene>
    <name evidence="7" type="primary">ribH</name>
    <name evidence="8" type="ORF">LIP_3302</name>
</gene>
<evidence type="ECO:0000256" key="1">
    <source>
        <dbReference type="ARBA" id="ARBA00004917"/>
    </source>
</evidence>
<accession>A0A0K2SPS0</accession>
<dbReference type="UniPathway" id="UPA00275">
    <property type="reaction ID" value="UER00404"/>
</dbReference>
<dbReference type="Gene3D" id="3.40.50.960">
    <property type="entry name" value="Lumazine/riboflavin synthase"/>
    <property type="match status" value="1"/>
</dbReference>
<dbReference type="EMBL" id="AP014924">
    <property type="protein sequence ID" value="BAS29115.1"/>
    <property type="molecule type" value="Genomic_DNA"/>
</dbReference>